<evidence type="ECO:0000256" key="7">
    <source>
        <dbReference type="ARBA" id="ARBA00023134"/>
    </source>
</evidence>
<organism evidence="11">
    <name type="scientific">Brassica cretica</name>
    <name type="common">Mustard</name>
    <dbReference type="NCBI Taxonomy" id="69181"/>
    <lineage>
        <taxon>Eukaryota</taxon>
        <taxon>Viridiplantae</taxon>
        <taxon>Streptophyta</taxon>
        <taxon>Embryophyta</taxon>
        <taxon>Tracheophyta</taxon>
        <taxon>Spermatophyta</taxon>
        <taxon>Magnoliopsida</taxon>
        <taxon>eudicotyledons</taxon>
        <taxon>Gunneridae</taxon>
        <taxon>Pentapetalae</taxon>
        <taxon>rosids</taxon>
        <taxon>malvids</taxon>
        <taxon>Brassicales</taxon>
        <taxon>Brassicaceae</taxon>
        <taxon>Brassiceae</taxon>
        <taxon>Brassica</taxon>
    </lineage>
</organism>
<evidence type="ECO:0000256" key="6">
    <source>
        <dbReference type="ARBA" id="ARBA00022842"/>
    </source>
</evidence>
<dbReference type="Gene3D" id="3.40.50.300">
    <property type="entry name" value="P-loop containing nucleotide triphosphate hydrolases"/>
    <property type="match status" value="2"/>
</dbReference>
<comment type="caution">
    <text evidence="11">The sequence shown here is derived from an EMBL/GenBank/DDBJ whole genome shotgun (WGS) entry which is preliminary data.</text>
</comment>
<evidence type="ECO:0000256" key="5">
    <source>
        <dbReference type="ARBA" id="ARBA00022741"/>
    </source>
</evidence>
<feature type="domain" description="EngB-type G" evidence="10">
    <location>
        <begin position="381"/>
        <end position="556"/>
    </location>
</feature>
<sequence length="556" mass="61307">MILSQLPRFHLSILAKSPSSSLSSPHFNLLNHRSNPPVSLAKTLFSFAPKSNLATVEPIPLPVSDSSDLDEAPVEISLDKLFIPPETDISGDDPSSLTARILKGSNIVLSKYVRDAQVAQADYVKSSVRTEDCPADGLPEFALVGRSNVGKSSLLNSLVRRKRLALTSKKPGKTQCINHFRINDNWYLVDLPGYGYASAPHELKQDWNKFTKDYFLNRSTLVSVFLLVDASIPPKQIDLDYASWLGQNQLPRFHLSILAKSPSSSLSSPHFNLLNHRSNPPVSLAKTLFSFAPKSNLATVEPIPLPVSDSSDLDEAPVEISLDKLFIPPETDISGDDPSSLTARILKGSNIVLSKYARDAQVAQADYVKSSVRTEDCPADGLPEFALVGRSNVGKSSLLNSLVRRKRLALTSKKPGKTQCINHFRINDNWYLVDLPGYGYASAPHELKQDWNKFTKDYFLNRSTLVSVFLLVDASIPPKQIDLDYASWLGQNQGRSLKNLGSQRETPVKKLCGHIPPVCPYGAVVVYAWKSHLVGQAGAYAVDRTRFHVVANELRV</sequence>
<dbReference type="SUPFAM" id="SSF52540">
    <property type="entry name" value="P-loop containing nucleoside triphosphate hydrolases"/>
    <property type="match status" value="2"/>
</dbReference>
<dbReference type="InterPro" id="IPR030393">
    <property type="entry name" value="G_ENGB_dom"/>
</dbReference>
<protein>
    <recommendedName>
        <fullName evidence="10">EngB-type G domain-containing protein</fullName>
    </recommendedName>
</protein>
<keyword evidence="9" id="KW-0131">Cell cycle</keyword>
<dbReference type="EMBL" id="QGKY02001015">
    <property type="protein sequence ID" value="KAF2573890.1"/>
    <property type="molecule type" value="Genomic_DNA"/>
</dbReference>
<evidence type="ECO:0000256" key="2">
    <source>
        <dbReference type="ARBA" id="ARBA00009638"/>
    </source>
</evidence>
<dbReference type="PANTHER" id="PTHR11649">
    <property type="entry name" value="MSS1/TRME-RELATED GTP-BINDING PROTEIN"/>
    <property type="match status" value="1"/>
</dbReference>
<dbReference type="PANTHER" id="PTHR11649:SF13">
    <property type="entry name" value="ENGB-TYPE G DOMAIN-CONTAINING PROTEIN"/>
    <property type="match status" value="1"/>
</dbReference>
<keyword evidence="8" id="KW-0717">Septation</keyword>
<proteinExistence type="inferred from homology"/>
<keyword evidence="5" id="KW-0547">Nucleotide-binding</keyword>
<dbReference type="PROSITE" id="PS51706">
    <property type="entry name" value="G_ENGB"/>
    <property type="match status" value="2"/>
</dbReference>
<dbReference type="GO" id="GO:0051301">
    <property type="term" value="P:cell division"/>
    <property type="evidence" value="ECO:0007669"/>
    <property type="project" value="UniProtKB-KW"/>
</dbReference>
<dbReference type="CDD" id="cd01876">
    <property type="entry name" value="YihA_EngB"/>
    <property type="match status" value="2"/>
</dbReference>
<comment type="similarity">
    <text evidence="2">Belongs to the TRAFAC class TrmE-Era-EngA-EngB-Septin-like GTPase superfamily. EngB GTPase family.</text>
</comment>
<evidence type="ECO:0000256" key="9">
    <source>
        <dbReference type="ARBA" id="ARBA00023306"/>
    </source>
</evidence>
<comment type="cofactor">
    <cofactor evidence="1">
        <name>Mg(2+)</name>
        <dbReference type="ChEBI" id="CHEBI:18420"/>
    </cofactor>
</comment>
<keyword evidence="4" id="KW-0479">Metal-binding</keyword>
<evidence type="ECO:0000313" key="11">
    <source>
        <dbReference type="EMBL" id="KAF2573890.1"/>
    </source>
</evidence>
<evidence type="ECO:0000256" key="4">
    <source>
        <dbReference type="ARBA" id="ARBA00022723"/>
    </source>
</evidence>
<reference evidence="11" key="1">
    <citation type="submission" date="2019-12" db="EMBL/GenBank/DDBJ databases">
        <title>Genome sequencing and annotation of Brassica cretica.</title>
        <authorList>
            <person name="Studholme D.J."/>
            <person name="Sarris P.F."/>
        </authorList>
    </citation>
    <scope>NUCLEOTIDE SEQUENCE</scope>
    <source>
        <strain evidence="11">PFS-102/07</strain>
        <tissue evidence="11">Leaf</tissue>
    </source>
</reference>
<keyword evidence="3" id="KW-0132">Cell division</keyword>
<dbReference type="GO" id="GO:0046872">
    <property type="term" value="F:metal ion binding"/>
    <property type="evidence" value="ECO:0007669"/>
    <property type="project" value="UniProtKB-KW"/>
</dbReference>
<evidence type="ECO:0000256" key="3">
    <source>
        <dbReference type="ARBA" id="ARBA00022618"/>
    </source>
</evidence>
<dbReference type="AlphaFoldDB" id="A0A8S9IV91"/>
<gene>
    <name evidence="11" type="ORF">F2Q70_00006295</name>
</gene>
<keyword evidence="7" id="KW-0342">GTP-binding</keyword>
<evidence type="ECO:0000259" key="10">
    <source>
        <dbReference type="PROSITE" id="PS51706"/>
    </source>
</evidence>
<feature type="domain" description="EngB-type G" evidence="10">
    <location>
        <begin position="137"/>
        <end position="313"/>
    </location>
</feature>
<evidence type="ECO:0000256" key="1">
    <source>
        <dbReference type="ARBA" id="ARBA00001946"/>
    </source>
</evidence>
<dbReference type="GO" id="GO:0005525">
    <property type="term" value="F:GTP binding"/>
    <property type="evidence" value="ECO:0007669"/>
    <property type="project" value="UniProtKB-KW"/>
</dbReference>
<dbReference type="HAMAP" id="MF_00321">
    <property type="entry name" value="GTPase_EngB"/>
    <property type="match status" value="1"/>
</dbReference>
<name>A0A8S9IV91_BRACR</name>
<evidence type="ECO:0000256" key="8">
    <source>
        <dbReference type="ARBA" id="ARBA00023210"/>
    </source>
</evidence>
<keyword evidence="6" id="KW-0460">Magnesium</keyword>
<dbReference type="InterPro" id="IPR027417">
    <property type="entry name" value="P-loop_NTPase"/>
</dbReference>
<dbReference type="Pfam" id="PF01926">
    <property type="entry name" value="MMR_HSR1"/>
    <property type="match status" value="2"/>
</dbReference>
<dbReference type="InterPro" id="IPR006073">
    <property type="entry name" value="GTP-bd"/>
</dbReference>
<dbReference type="NCBIfam" id="TIGR03598">
    <property type="entry name" value="GTPase_YsxC"/>
    <property type="match status" value="2"/>
</dbReference>
<accession>A0A8S9IV91</accession>
<dbReference type="InterPro" id="IPR019987">
    <property type="entry name" value="GTP-bd_ribosome_bio_YsxC"/>
</dbReference>